<dbReference type="EMBL" id="GL378334">
    <property type="protein sequence ID" value="EFJ49650.1"/>
    <property type="molecule type" value="Genomic_DNA"/>
</dbReference>
<feature type="region of interest" description="Disordered" evidence="1">
    <location>
        <begin position="1647"/>
        <end position="1727"/>
    </location>
</feature>
<feature type="compositionally biased region" description="Gly residues" evidence="1">
    <location>
        <begin position="1324"/>
        <end position="1334"/>
    </location>
</feature>
<feature type="compositionally biased region" description="Low complexity" evidence="1">
    <location>
        <begin position="1335"/>
        <end position="1351"/>
    </location>
</feature>
<dbReference type="STRING" id="3068.D8TS88"/>
<feature type="compositionally biased region" description="Low complexity" evidence="1">
    <location>
        <begin position="1702"/>
        <end position="1727"/>
    </location>
</feature>
<feature type="compositionally biased region" description="Low complexity" evidence="1">
    <location>
        <begin position="1672"/>
        <end position="1694"/>
    </location>
</feature>
<accession>D8TS88</accession>
<dbReference type="RefSeq" id="XP_002949157.1">
    <property type="nucleotide sequence ID" value="XM_002949111.1"/>
</dbReference>
<feature type="compositionally biased region" description="Low complexity" evidence="1">
    <location>
        <begin position="1167"/>
        <end position="1195"/>
    </location>
</feature>
<feature type="compositionally biased region" description="Low complexity" evidence="1">
    <location>
        <begin position="1649"/>
        <end position="1660"/>
    </location>
</feature>
<feature type="region of interest" description="Disordered" evidence="1">
    <location>
        <begin position="1"/>
        <end position="20"/>
    </location>
</feature>
<keyword evidence="3" id="KW-1185">Reference proteome</keyword>
<dbReference type="InParanoid" id="D8TS88"/>
<feature type="region of interest" description="Disordered" evidence="1">
    <location>
        <begin position="1303"/>
        <end position="1375"/>
    </location>
</feature>
<reference evidence="2 3" key="1">
    <citation type="journal article" date="2010" name="Science">
        <title>Genomic analysis of organismal complexity in the multicellular green alga Volvox carteri.</title>
        <authorList>
            <person name="Prochnik S.E."/>
            <person name="Umen J."/>
            <person name="Nedelcu A.M."/>
            <person name="Hallmann A."/>
            <person name="Miller S.M."/>
            <person name="Nishii I."/>
            <person name="Ferris P."/>
            <person name="Kuo A."/>
            <person name="Mitros T."/>
            <person name="Fritz-Laylin L.K."/>
            <person name="Hellsten U."/>
            <person name="Chapman J."/>
            <person name="Simakov O."/>
            <person name="Rensing S.A."/>
            <person name="Terry A."/>
            <person name="Pangilinan J."/>
            <person name="Kapitonov V."/>
            <person name="Jurka J."/>
            <person name="Salamov A."/>
            <person name="Shapiro H."/>
            <person name="Schmutz J."/>
            <person name="Grimwood J."/>
            <person name="Lindquist E."/>
            <person name="Lucas S."/>
            <person name="Grigoriev I.V."/>
            <person name="Schmitt R."/>
            <person name="Kirk D."/>
            <person name="Rokhsar D.S."/>
        </authorList>
    </citation>
    <scope>NUCLEOTIDE SEQUENCE [LARGE SCALE GENOMIC DNA]</scope>
    <source>
        <strain evidence="3">f. Nagariensis / Eve</strain>
    </source>
</reference>
<evidence type="ECO:0000256" key="1">
    <source>
        <dbReference type="SAM" id="MobiDB-lite"/>
    </source>
</evidence>
<feature type="compositionally biased region" description="Low complexity" evidence="1">
    <location>
        <begin position="913"/>
        <end position="951"/>
    </location>
</feature>
<organism evidence="3">
    <name type="scientific">Volvox carteri f. nagariensis</name>
    <dbReference type="NCBI Taxonomy" id="3068"/>
    <lineage>
        <taxon>Eukaryota</taxon>
        <taxon>Viridiplantae</taxon>
        <taxon>Chlorophyta</taxon>
        <taxon>core chlorophytes</taxon>
        <taxon>Chlorophyceae</taxon>
        <taxon>CS clade</taxon>
        <taxon>Chlamydomonadales</taxon>
        <taxon>Volvocaceae</taxon>
        <taxon>Volvox</taxon>
    </lineage>
</organism>
<feature type="compositionally biased region" description="Low complexity" evidence="1">
    <location>
        <begin position="1581"/>
        <end position="1598"/>
    </location>
</feature>
<dbReference type="Proteomes" id="UP000001058">
    <property type="component" value="Unassembled WGS sequence"/>
</dbReference>
<feature type="compositionally biased region" description="Low complexity" evidence="1">
    <location>
        <begin position="721"/>
        <end position="747"/>
    </location>
</feature>
<dbReference type="OrthoDB" id="551974at2759"/>
<dbReference type="GeneID" id="9616110"/>
<feature type="compositionally biased region" description="Low complexity" evidence="1">
    <location>
        <begin position="1358"/>
        <end position="1375"/>
    </location>
</feature>
<proteinExistence type="predicted"/>
<feature type="region of interest" description="Disordered" evidence="1">
    <location>
        <begin position="1581"/>
        <end position="1622"/>
    </location>
</feature>
<name>D8TS88_VOLCA</name>
<feature type="compositionally biased region" description="Low complexity" evidence="1">
    <location>
        <begin position="526"/>
        <end position="539"/>
    </location>
</feature>
<evidence type="ECO:0000313" key="3">
    <source>
        <dbReference type="Proteomes" id="UP000001058"/>
    </source>
</evidence>
<evidence type="ECO:0000313" key="2">
    <source>
        <dbReference type="EMBL" id="EFJ49650.1"/>
    </source>
</evidence>
<feature type="region of interest" description="Disordered" evidence="1">
    <location>
        <begin position="526"/>
        <end position="562"/>
    </location>
</feature>
<sequence>MAAPQLDFRAATGQTADPRLDASLQAPAPIERTWTPLIIPKELYLREGLTWQPHQPVSLTVEVNGKRDMMKYAAVMQLVPKLGFVARLGQPGAAAKFQNLHLVDVKRLASPDVSDAGMVAPEVSVLAGAAADGGLLSGSSSEGTSARAGTRSVAATATDVDAGASTDSHSQGDAASDPDEKATVTSAAGRSIDAQASCSAVAKPVPAATPAVEAVAIRAAAAESAVSVGAVAAISASGAVPALSAATAHAYCCGYAFCPCHLDPEQLDTTSADRHLMDASLHGSVVAGRQTFFRKSGSPASAHPADTAAVSGAALPCSCQPSSPNAAAPSSDASAAALASHMSYERLRNLAIAPILKSTSLAAVPKAVAVFSSDGGRQGDAPLPSVASAALPALWTTHGSVSAPAGRSGVVTWVAPGASTGAGGGLIDRELVLPADLAAKRMSDTHALVQIEIDGEVEDCKMQFRLVRSADGSTLVLQGISRPLRGLQLVSISEAAEGDIFIRAVTPSAQPTGGVGAVEKARGAPAAKPVAAKPATVVADSTALASRSSSGRQRRPSLKVREGAEEAIVTGLRRHVSVASSPALPPLYPANSEAGAALSGMPPSAVQHHVSELASQQQSSHQTKRRGRPPRAREQEMALPPPLPPTAPMQCYQELQPSAQQPSQLLPPGMDDGGFKVKVEQMQDSQDVNVCRALGVEGSAKRQKAAITTTAGRPGSLTKISEGAASAGEEPGAPQLQGRRGASQRARRAAPMTAAAVQPTAAGCPLSTGLKATNCATVLVTGRARRTSNLGSAVSLPPLRNPSVDEISPSGRIISDLRGMAFRDCPHQELQQLYLPPPQQLLPLQLQAVSGRKRSSAACRAGGDAAMLVASATAVLPPMQLSDEPSPKRYRMSREGSSLGALDHDGADEDEQQPQLLPEESPQGSEAAAPAGPRPSSARGRIAGACGAAARRAQRHLQRLREPPSPSSAGTDASDTDDADGAEGSAGSGDLVGAKAVLLEAGAHGADGAAAADSGVGSGALTCYAAAVARPKHRGRVGVIKARSKPNRHPSKISNVIRNAGAILLMIGHSPMVYEKQLRATFGNNPDTSKALRLLEEQGKVMRGGLGYRMHPYHYTLTPIGRKEYERQLAEQGPSHAFALAMGVNLPGAEEGGGDGGSRADADVDADTTGAEEAAGEAGASADAADAGCANMGAETEAQSGEAPAAALPEPTKQEYQPSSSAVLAPTNLAQAQSLLEGVSTGAISSAGLQRPAAAEGCGHALAMQADCPLGGAAAGTQAAAAADVQAPPVPLPHVLLLPQLSTAAGPDSTGPSGASPATVHWYGNGGGSGGSGDGSSPSESAQSAQRSQKQTLGRTMPPSAGTAADAAASAAGPDIAAGQQRQVLSHQQPQVHYSHHPHAIAAGDSAIKAAVADNASSATAAAATGLPQQQVQAVLACPLGYQLTYTPATYHFTGKEPGIPSQGSAAQAGKGQAPYGNSYAMYGYVPTPFGYVPYPLFGPYNPAAAAGDGAGGAGVMQACASAAAAAPGVPAFPAPAMHSCTGVAGPSGGQTPAPAPASAATAATPLLQSAQPLAGPSSCILQEQQQKQQQSDQSGLQRGAAPLGGEPQAADQGRMEARTTTASNAPVCLKAALLEPASALGAQPLERQPQAQVEAQPPEVTKEVSGKAAPQHQLQQQLRRQQQQQQQQQQAHQTTLSPPLHQQAHQQPQQQAHQQPQQQAQQQPQQQAQQQQQQAQQQQQQAQQQQQQAQQQQQQAQQQQQQPLYFRYIAQLPCGGYRAEVPSINGVMYYSPGFASSMQAAAAADLLMAKLRPGEQLNLGVNAQEAATLASWTVEQVQTLLWSMAEQR</sequence>
<protein>
    <submittedName>
        <fullName evidence="2">Uncharacterized protein</fullName>
    </submittedName>
</protein>
<feature type="region of interest" description="Disordered" evidence="1">
    <location>
        <begin position="705"/>
        <end position="747"/>
    </location>
</feature>
<feature type="region of interest" description="Disordered" evidence="1">
    <location>
        <begin position="1146"/>
        <end position="1221"/>
    </location>
</feature>
<feature type="region of interest" description="Disordered" evidence="1">
    <location>
        <begin position="878"/>
        <end position="987"/>
    </location>
</feature>
<dbReference type="KEGG" id="vcn:VOLCADRAFT_117105"/>
<feature type="compositionally biased region" description="Low complexity" evidence="1">
    <location>
        <begin position="137"/>
        <end position="168"/>
    </location>
</feature>
<dbReference type="eggNOG" id="ENOG502R37Y">
    <property type="taxonomic scope" value="Eukaryota"/>
</dbReference>
<gene>
    <name evidence="2" type="ORF">VOLCADRAFT_117105</name>
</gene>
<feature type="region of interest" description="Disordered" evidence="1">
    <location>
        <begin position="137"/>
        <end position="188"/>
    </location>
</feature>
<feature type="region of interest" description="Disordered" evidence="1">
    <location>
        <begin position="595"/>
        <end position="650"/>
    </location>
</feature>